<feature type="coiled-coil region" evidence="6">
    <location>
        <begin position="136"/>
        <end position="163"/>
    </location>
</feature>
<name>A0A445DEH9_ARAHY</name>
<accession>A0A445DEH9</accession>
<dbReference type="InterPro" id="IPR044890">
    <property type="entry name" value="TMEM14_sf"/>
</dbReference>
<dbReference type="Pfam" id="PF03647">
    <property type="entry name" value="Tmemb_14"/>
    <property type="match status" value="1"/>
</dbReference>
<comment type="subcellular location">
    <subcellularLocation>
        <location evidence="1">Membrane</location>
    </subcellularLocation>
</comment>
<evidence type="ECO:0000256" key="4">
    <source>
        <dbReference type="ARBA" id="ARBA00022989"/>
    </source>
</evidence>
<evidence type="ECO:0000256" key="3">
    <source>
        <dbReference type="ARBA" id="ARBA00022692"/>
    </source>
</evidence>
<dbReference type="STRING" id="3818.A0A445DEH9"/>
<keyword evidence="4 7" id="KW-1133">Transmembrane helix</keyword>
<evidence type="ECO:0000313" key="8">
    <source>
        <dbReference type="EMBL" id="RYR61574.1"/>
    </source>
</evidence>
<feature type="transmembrane region" description="Helical" evidence="7">
    <location>
        <begin position="231"/>
        <end position="253"/>
    </location>
</feature>
<proteinExistence type="inferred from homology"/>
<dbReference type="Gene3D" id="1.10.10.1740">
    <property type="entry name" value="Transmembrane protein 14-like"/>
    <property type="match status" value="1"/>
</dbReference>
<organism evidence="8 9">
    <name type="scientific">Arachis hypogaea</name>
    <name type="common">Peanut</name>
    <dbReference type="NCBI Taxonomy" id="3818"/>
    <lineage>
        <taxon>Eukaryota</taxon>
        <taxon>Viridiplantae</taxon>
        <taxon>Streptophyta</taxon>
        <taxon>Embryophyta</taxon>
        <taxon>Tracheophyta</taxon>
        <taxon>Spermatophyta</taxon>
        <taxon>Magnoliopsida</taxon>
        <taxon>eudicotyledons</taxon>
        <taxon>Gunneridae</taxon>
        <taxon>Pentapetalae</taxon>
        <taxon>rosids</taxon>
        <taxon>fabids</taxon>
        <taxon>Fabales</taxon>
        <taxon>Fabaceae</taxon>
        <taxon>Papilionoideae</taxon>
        <taxon>50 kb inversion clade</taxon>
        <taxon>dalbergioids sensu lato</taxon>
        <taxon>Dalbergieae</taxon>
        <taxon>Pterocarpus clade</taxon>
        <taxon>Arachis</taxon>
    </lineage>
</organism>
<comment type="caution">
    <text evidence="8">The sequence shown here is derived from an EMBL/GenBank/DDBJ whole genome shotgun (WGS) entry which is preliminary data.</text>
</comment>
<evidence type="ECO:0008006" key="10">
    <source>
        <dbReference type="Google" id="ProtNLM"/>
    </source>
</evidence>
<sequence length="361" mass="39962">MMSFTMDSVSVLNLKLATTHVSVPFHKLPHCLSFDPLLRTRACRVSLAVPQHVGAGFLTLNGRNVRGPLTVVFAAPHEESEHRKIEVEEEDGELPKVGSEESQEAWKQAVDTFKEQALKFQGISQEAYELYSKKAIVVLKDTAEQLKIQADKARHDLSVAAKEITEEGKEYISTATENSPEVKEIVETFTSPSDDLSRISGVRDFYVGVPYGLLLSLGGFLNFMFTGSLAAIRFGVILGGVLLAFSISSLRAYKRGHLSPLALKGQAAIAVILFLREIRTIGRGSTFFTALIRRNISSVVWQQHFSSIGGFWMVINKRTPTWEVKQKARFVISDLQLQAGWSDSLLLIAMGSCMEIELGEI</sequence>
<evidence type="ECO:0000313" key="9">
    <source>
        <dbReference type="Proteomes" id="UP000289738"/>
    </source>
</evidence>
<dbReference type="AlphaFoldDB" id="A0A445DEH9"/>
<evidence type="ECO:0000256" key="5">
    <source>
        <dbReference type="ARBA" id="ARBA00023136"/>
    </source>
</evidence>
<dbReference type="GO" id="GO:0009706">
    <property type="term" value="C:chloroplast inner membrane"/>
    <property type="evidence" value="ECO:0007669"/>
    <property type="project" value="TreeGrafter"/>
</dbReference>
<evidence type="ECO:0000256" key="2">
    <source>
        <dbReference type="ARBA" id="ARBA00007590"/>
    </source>
</evidence>
<keyword evidence="3 7" id="KW-0812">Transmembrane</keyword>
<protein>
    <recommendedName>
        <fullName evidence="10">Protein FATTY ACID EXPORT 3</fullName>
    </recommendedName>
</protein>
<gene>
    <name evidence="8" type="ORF">Ahy_A04g018754</name>
</gene>
<dbReference type="PANTHER" id="PTHR12668:SF43">
    <property type="entry name" value="TRANSMEMBRANE PROTEIN 14 HOMOLOG"/>
    <property type="match status" value="1"/>
</dbReference>
<keyword evidence="6" id="KW-0175">Coiled coil</keyword>
<evidence type="ECO:0000256" key="1">
    <source>
        <dbReference type="ARBA" id="ARBA00004370"/>
    </source>
</evidence>
<evidence type="ECO:0000256" key="6">
    <source>
        <dbReference type="SAM" id="Coils"/>
    </source>
</evidence>
<keyword evidence="9" id="KW-1185">Reference proteome</keyword>
<keyword evidence="5 7" id="KW-0472">Membrane</keyword>
<dbReference type="Proteomes" id="UP000289738">
    <property type="component" value="Chromosome A04"/>
</dbReference>
<dbReference type="PANTHER" id="PTHR12668">
    <property type="entry name" value="TRANSMEMBRANE PROTEIN 14, 15"/>
    <property type="match status" value="1"/>
</dbReference>
<reference evidence="8 9" key="1">
    <citation type="submission" date="2019-01" db="EMBL/GenBank/DDBJ databases">
        <title>Sequencing of cultivated peanut Arachis hypogaea provides insights into genome evolution and oil improvement.</title>
        <authorList>
            <person name="Chen X."/>
        </authorList>
    </citation>
    <scope>NUCLEOTIDE SEQUENCE [LARGE SCALE GENOMIC DNA]</scope>
    <source>
        <strain evidence="9">cv. Fuhuasheng</strain>
        <tissue evidence="8">Leaves</tissue>
    </source>
</reference>
<evidence type="ECO:0000256" key="7">
    <source>
        <dbReference type="SAM" id="Phobius"/>
    </source>
</evidence>
<dbReference type="InterPro" id="IPR005349">
    <property type="entry name" value="TMEM14"/>
</dbReference>
<dbReference type="EMBL" id="SDMP01000004">
    <property type="protein sequence ID" value="RYR61574.1"/>
    <property type="molecule type" value="Genomic_DNA"/>
</dbReference>
<dbReference type="GO" id="GO:0015245">
    <property type="term" value="F:fatty acid transmembrane transporter activity"/>
    <property type="evidence" value="ECO:0007669"/>
    <property type="project" value="TreeGrafter"/>
</dbReference>
<comment type="similarity">
    <text evidence="2">Belongs to the TMEM14 family.</text>
</comment>